<proteinExistence type="predicted"/>
<dbReference type="EMBL" id="JALP01000078">
    <property type="protein sequence ID" value="THG91312.1"/>
    <property type="molecule type" value="Genomic_DNA"/>
</dbReference>
<dbReference type="eggNOG" id="ENOG5032SKF">
    <property type="taxonomic scope" value="Bacteria"/>
</dbReference>
<comment type="caution">
    <text evidence="2">The sequence shown here is derived from an EMBL/GenBank/DDBJ whole genome shotgun (WGS) entry which is preliminary data.</text>
</comment>
<feature type="region of interest" description="Disordered" evidence="1">
    <location>
        <begin position="102"/>
        <end position="122"/>
    </location>
</feature>
<reference evidence="2 4" key="1">
    <citation type="journal article" date="2014" name="Genome Announc.">
        <title>Draft Genome Sequence of Bacillus alcalophilus AV1934, a Classic Alkaliphile Isolated from Human Feces in 1934.</title>
        <authorList>
            <person name="Attie O."/>
            <person name="Jayaprakash A."/>
            <person name="Shah H."/>
            <person name="Paulsen I.T."/>
            <person name="Morino M."/>
            <person name="Takahashi Y."/>
            <person name="Narumi I."/>
            <person name="Sachidanandam R."/>
            <person name="Satoh K."/>
            <person name="Ito M."/>
            <person name="Krulwich T.A."/>
        </authorList>
    </citation>
    <scope>NUCLEOTIDE SEQUENCE [LARGE SCALE GENOMIC DNA]</scope>
    <source>
        <strain evidence="2 4">AV1934</strain>
    </source>
</reference>
<dbReference type="Proteomes" id="UP000002754">
    <property type="component" value="Unassembled WGS sequence"/>
</dbReference>
<evidence type="ECO:0000313" key="2">
    <source>
        <dbReference type="EMBL" id="KGA96863.1"/>
    </source>
</evidence>
<dbReference type="STRING" id="1218173.BALCAV_0213675"/>
<evidence type="ECO:0000313" key="4">
    <source>
        <dbReference type="Proteomes" id="UP000002754"/>
    </source>
</evidence>
<dbReference type="OrthoDB" id="2616930at2"/>
<dbReference type="RefSeq" id="WP_003321269.1">
    <property type="nucleotide sequence ID" value="NZ_ALPT02000044.1"/>
</dbReference>
<name>A0A094WLP4_ALKAL</name>
<sequence length="122" mass="13605">MKATVELQERLRLMLNDRIPKGGSEEDATFSNAEIVNLLEEATTIYKGAAVGWTLKAALLQGDIESYGVGQEKYDLTSLKDQYEHALAMAKQYSVLALEQEETATGSRRSGRMLKVKRPRVL</sequence>
<feature type="compositionally biased region" description="Basic residues" evidence="1">
    <location>
        <begin position="109"/>
        <end position="122"/>
    </location>
</feature>
<dbReference type="AlphaFoldDB" id="A0A094WLP4"/>
<organism evidence="2 4">
    <name type="scientific">Alkalihalobacillus alcalophilus ATCC 27647 = CGMCC 1.3604</name>
    <dbReference type="NCBI Taxonomy" id="1218173"/>
    <lineage>
        <taxon>Bacteria</taxon>
        <taxon>Bacillati</taxon>
        <taxon>Bacillota</taxon>
        <taxon>Bacilli</taxon>
        <taxon>Bacillales</taxon>
        <taxon>Bacillaceae</taxon>
        <taxon>Alkalihalobacillus</taxon>
    </lineage>
</organism>
<protein>
    <submittedName>
        <fullName evidence="2">Uncharacterized protein</fullName>
    </submittedName>
</protein>
<evidence type="ECO:0000313" key="3">
    <source>
        <dbReference type="EMBL" id="THG91312.1"/>
    </source>
</evidence>
<accession>A0A094WLP4</accession>
<reference evidence="3 5" key="2">
    <citation type="submission" date="2014-01" db="EMBL/GenBank/DDBJ databases">
        <title>Draft genome sequencing of Bacillus alcalophilus CGMCC 1.3604.</title>
        <authorList>
            <person name="Yang J."/>
            <person name="Diao L."/>
            <person name="Yang S."/>
        </authorList>
    </citation>
    <scope>NUCLEOTIDE SEQUENCE [LARGE SCALE GENOMIC DNA]</scope>
    <source>
        <strain evidence="3 5">CGMCC 1.3604</strain>
    </source>
</reference>
<gene>
    <name evidence="3" type="ORF">AJ85_05675</name>
    <name evidence="2" type="ORF">BALCAV_0213675</name>
</gene>
<evidence type="ECO:0000256" key="1">
    <source>
        <dbReference type="SAM" id="MobiDB-lite"/>
    </source>
</evidence>
<dbReference type="EMBL" id="ALPT02000044">
    <property type="protein sequence ID" value="KGA96863.1"/>
    <property type="molecule type" value="Genomic_DNA"/>
</dbReference>
<keyword evidence="4" id="KW-1185">Reference proteome</keyword>
<dbReference type="Proteomes" id="UP000297014">
    <property type="component" value="Unassembled WGS sequence"/>
</dbReference>
<evidence type="ECO:0000313" key="5">
    <source>
        <dbReference type="Proteomes" id="UP000297014"/>
    </source>
</evidence>